<dbReference type="EMBL" id="VBTY01000024">
    <property type="protein sequence ID" value="MDG3493863.1"/>
    <property type="molecule type" value="Genomic_DNA"/>
</dbReference>
<reference evidence="1" key="1">
    <citation type="submission" date="2019-05" db="EMBL/GenBank/DDBJ databases">
        <title>Whole genome sequencing of Pseudanabaena catenata USMAC16.</title>
        <authorList>
            <person name="Khan Z."/>
            <person name="Omar W.M."/>
            <person name="Convey P."/>
            <person name="Merican F."/>
            <person name="Najimudin N."/>
        </authorList>
    </citation>
    <scope>NUCLEOTIDE SEQUENCE</scope>
    <source>
        <strain evidence="1">USMAC16</strain>
    </source>
</reference>
<name>A0A9X4M6W8_9CYAN</name>
<dbReference type="Proteomes" id="UP001152872">
    <property type="component" value="Unassembled WGS sequence"/>
</dbReference>
<dbReference type="AlphaFoldDB" id="A0A9X4M6W8"/>
<evidence type="ECO:0000313" key="2">
    <source>
        <dbReference type="Proteomes" id="UP001152872"/>
    </source>
</evidence>
<proteinExistence type="predicted"/>
<keyword evidence="2" id="KW-1185">Reference proteome</keyword>
<sequence length="48" mass="5341">MELAAMRSPVSSVLNVVHPPIYQIWVDSVPWAYIANGLPKYSGNRIIS</sequence>
<dbReference type="RefSeq" id="WP_158467611.1">
    <property type="nucleotide sequence ID" value="NZ_VBTY01000024.1"/>
</dbReference>
<comment type="caution">
    <text evidence="1">The sequence shown here is derived from an EMBL/GenBank/DDBJ whole genome shotgun (WGS) entry which is preliminary data.</text>
</comment>
<accession>A0A9X4M6W8</accession>
<evidence type="ECO:0000313" key="1">
    <source>
        <dbReference type="EMBL" id="MDG3493863.1"/>
    </source>
</evidence>
<organism evidence="1 2">
    <name type="scientific">Pseudanabaena catenata USMAC16</name>
    <dbReference type="NCBI Taxonomy" id="1855837"/>
    <lineage>
        <taxon>Bacteria</taxon>
        <taxon>Bacillati</taxon>
        <taxon>Cyanobacteriota</taxon>
        <taxon>Cyanophyceae</taxon>
        <taxon>Pseudanabaenales</taxon>
        <taxon>Pseudanabaenaceae</taxon>
        <taxon>Pseudanabaena</taxon>
    </lineage>
</organism>
<protein>
    <submittedName>
        <fullName evidence="1">Uncharacterized protein</fullName>
    </submittedName>
</protein>
<gene>
    <name evidence="1" type="ORF">FEV09_04770</name>
</gene>